<sequence>MGEVEVLESGFFSTIQDEGRLGFSKFGVPRSGAMDKTSFRLANALLGNQENDACIEWVFQAPVLKFSAPTSISITGAFTECFLNGVPVKMYSRIFVKKGDVFSSNFCKNKKYGYVGIRNGFLSDVRLGSRSFFKSITSSPILSKDDEMAYQKDEKSVMSFSSISDASYFDDHDKLMVYKGAEFDQLTSVQKEVLLNSEFTISDQANRMAIQLIEKLKNTLPSMLTSPVLPGTLQLTPSGKLIVLMRDCQTTGGYPRVLQLSNKAIDIIAQKRRGEKCKFQLVEE</sequence>
<comment type="caution">
    <text evidence="5">The sequence shown here is derived from an EMBL/GenBank/DDBJ whole genome shotgun (WGS) entry which is preliminary data.</text>
</comment>
<keyword evidence="3" id="KW-0067">ATP-binding</keyword>
<reference evidence="5 6" key="1">
    <citation type="submission" date="2016-01" db="EMBL/GenBank/DDBJ databases">
        <title>The draft genome sequence of Aquimarina sp. RZW4-3-2.</title>
        <authorList>
            <person name="Wang Y."/>
        </authorList>
    </citation>
    <scope>NUCLEOTIDE SEQUENCE [LARGE SCALE GENOMIC DNA]</scope>
    <source>
        <strain evidence="5 6">RZW4-3-2</strain>
    </source>
</reference>
<evidence type="ECO:0000313" key="6">
    <source>
        <dbReference type="Proteomes" id="UP000076715"/>
    </source>
</evidence>
<dbReference type="OrthoDB" id="9782422at2"/>
<dbReference type="Pfam" id="PF02626">
    <property type="entry name" value="CT_A_B"/>
    <property type="match status" value="1"/>
</dbReference>
<dbReference type="InterPro" id="IPR029000">
    <property type="entry name" value="Cyclophilin-like_dom_sf"/>
</dbReference>
<keyword evidence="2" id="KW-0378">Hydrolase</keyword>
<dbReference type="Gene3D" id="2.40.100.10">
    <property type="entry name" value="Cyclophilin-like"/>
    <property type="match status" value="1"/>
</dbReference>
<evidence type="ECO:0000256" key="3">
    <source>
        <dbReference type="ARBA" id="ARBA00022840"/>
    </source>
</evidence>
<dbReference type="GO" id="GO:0016787">
    <property type="term" value="F:hydrolase activity"/>
    <property type="evidence" value="ECO:0007669"/>
    <property type="project" value="UniProtKB-KW"/>
</dbReference>
<dbReference type="RefSeq" id="WP_066311224.1">
    <property type="nucleotide sequence ID" value="NZ_LQRT01000003.1"/>
</dbReference>
<dbReference type="PANTHER" id="PTHR43309:SF5">
    <property type="entry name" value="5-OXOPROLINASE SUBUNIT C"/>
    <property type="match status" value="1"/>
</dbReference>
<feature type="domain" description="Carboxyltransferase" evidence="4">
    <location>
        <begin position="25"/>
        <end position="284"/>
    </location>
</feature>
<protein>
    <recommendedName>
        <fullName evidence="4">Carboxyltransferase domain-containing protein</fullName>
    </recommendedName>
</protein>
<name>A0A162DK89_9FLAO</name>
<accession>A0A162DK89</accession>
<dbReference type="InterPro" id="IPR003778">
    <property type="entry name" value="CT_A_B"/>
</dbReference>
<keyword evidence="6" id="KW-1185">Reference proteome</keyword>
<dbReference type="GO" id="GO:0005524">
    <property type="term" value="F:ATP binding"/>
    <property type="evidence" value="ECO:0007669"/>
    <property type="project" value="UniProtKB-KW"/>
</dbReference>
<gene>
    <name evidence="5" type="ORF">AWE51_20025</name>
</gene>
<dbReference type="PANTHER" id="PTHR43309">
    <property type="entry name" value="5-OXOPROLINASE SUBUNIT C"/>
    <property type="match status" value="1"/>
</dbReference>
<dbReference type="STRING" id="1642818.AWE51_20025"/>
<dbReference type="AlphaFoldDB" id="A0A162DK89"/>
<evidence type="ECO:0000256" key="1">
    <source>
        <dbReference type="ARBA" id="ARBA00022741"/>
    </source>
</evidence>
<proteinExistence type="predicted"/>
<dbReference type="EMBL" id="LQRT01000003">
    <property type="protein sequence ID" value="KZS41688.1"/>
    <property type="molecule type" value="Genomic_DNA"/>
</dbReference>
<evidence type="ECO:0000259" key="4">
    <source>
        <dbReference type="SMART" id="SM00797"/>
    </source>
</evidence>
<keyword evidence="1" id="KW-0547">Nucleotide-binding</keyword>
<organism evidence="5 6">
    <name type="scientific">Aquimarina aggregata</name>
    <dbReference type="NCBI Taxonomy" id="1642818"/>
    <lineage>
        <taxon>Bacteria</taxon>
        <taxon>Pseudomonadati</taxon>
        <taxon>Bacteroidota</taxon>
        <taxon>Flavobacteriia</taxon>
        <taxon>Flavobacteriales</taxon>
        <taxon>Flavobacteriaceae</taxon>
        <taxon>Aquimarina</taxon>
    </lineage>
</organism>
<dbReference type="SMART" id="SM00797">
    <property type="entry name" value="AHS2"/>
    <property type="match status" value="1"/>
</dbReference>
<dbReference type="Proteomes" id="UP000076715">
    <property type="component" value="Unassembled WGS sequence"/>
</dbReference>
<evidence type="ECO:0000256" key="2">
    <source>
        <dbReference type="ARBA" id="ARBA00022801"/>
    </source>
</evidence>
<evidence type="ECO:0000313" key="5">
    <source>
        <dbReference type="EMBL" id="KZS41688.1"/>
    </source>
</evidence>
<dbReference type="InterPro" id="IPR052708">
    <property type="entry name" value="PxpC"/>
</dbReference>